<protein>
    <recommendedName>
        <fullName evidence="4">Bacterial surface antigen (D15) domain-containing protein</fullName>
    </recommendedName>
</protein>
<evidence type="ECO:0000256" key="1">
    <source>
        <dbReference type="SAM" id="SignalP"/>
    </source>
</evidence>
<feature type="signal peptide" evidence="1">
    <location>
        <begin position="1"/>
        <end position="25"/>
    </location>
</feature>
<evidence type="ECO:0000313" key="2">
    <source>
        <dbReference type="EMBL" id="QGW27925.1"/>
    </source>
</evidence>
<reference evidence="2 3" key="1">
    <citation type="submission" date="2019-11" db="EMBL/GenBank/DDBJ databases">
        <authorList>
            <person name="Im W.T."/>
        </authorList>
    </citation>
    <scope>NUCLEOTIDE SEQUENCE [LARGE SCALE GENOMIC DNA]</scope>
    <source>
        <strain evidence="2 3">SB-02</strain>
    </source>
</reference>
<name>A0A6I6GHN6_9BACT</name>
<dbReference type="KEGG" id="fls:GLV81_07265"/>
<proteinExistence type="predicted"/>
<accession>A0A6I6GHN6</accession>
<feature type="chain" id="PRO_5026240174" description="Bacterial surface antigen (D15) domain-containing protein" evidence="1">
    <location>
        <begin position="26"/>
        <end position="347"/>
    </location>
</feature>
<dbReference type="AlphaFoldDB" id="A0A6I6GHN6"/>
<dbReference type="EMBL" id="CP046566">
    <property type="protein sequence ID" value="QGW27925.1"/>
    <property type="molecule type" value="Genomic_DNA"/>
</dbReference>
<keyword evidence="1" id="KW-0732">Signal</keyword>
<dbReference type="RefSeq" id="WP_157478151.1">
    <property type="nucleotide sequence ID" value="NZ_CP046566.1"/>
</dbReference>
<sequence>MNTLRSLFVTGIIAVCLLFSPAAKAQQDTAIDYAALGVDTTALYDSLLNELRMLGLAGASQKSYFDVNVGMGNGTFALQNASFDVSTNHIFYNAGLGYYHKSGLSLSAGANFTNSNGSLSVYQQYISPAFDFRNKKVAAGISYFHYFNKKDVDFYISPLVNELYAYTVLKKSWLQPKLALDYAWGQYDELEGLKFIDTVRYRRFAPIVRYLSRQQRIANVSDFSIMFSVRHDFIHTSEKHPKLFFRYTPSLLVLGGTATYGSNTPLNSLNGPRMTNLTNVQYFQSLYGDAFTPPSTSFALQNFNITNAAMLGVGAFYLQGQLTLSYIIPKAQSRWNTFFNLTTGVSF</sequence>
<evidence type="ECO:0008006" key="4">
    <source>
        <dbReference type="Google" id="ProtNLM"/>
    </source>
</evidence>
<keyword evidence="3" id="KW-1185">Reference proteome</keyword>
<organism evidence="2 3">
    <name type="scientific">Phnomibacter ginsenosidimutans</name>
    <dbReference type="NCBI Taxonomy" id="2676868"/>
    <lineage>
        <taxon>Bacteria</taxon>
        <taxon>Pseudomonadati</taxon>
        <taxon>Bacteroidota</taxon>
        <taxon>Chitinophagia</taxon>
        <taxon>Chitinophagales</taxon>
        <taxon>Chitinophagaceae</taxon>
        <taxon>Phnomibacter</taxon>
    </lineage>
</organism>
<dbReference type="Proteomes" id="UP000426027">
    <property type="component" value="Chromosome"/>
</dbReference>
<evidence type="ECO:0000313" key="3">
    <source>
        <dbReference type="Proteomes" id="UP000426027"/>
    </source>
</evidence>
<gene>
    <name evidence="2" type="ORF">GLV81_07265</name>
</gene>